<evidence type="ECO:0000313" key="3">
    <source>
        <dbReference type="Proteomes" id="UP000318405"/>
    </source>
</evidence>
<organism evidence="2 3">
    <name type="scientific">Verticiella sediminum</name>
    <dbReference type="NCBI Taxonomy" id="1247510"/>
    <lineage>
        <taxon>Bacteria</taxon>
        <taxon>Pseudomonadati</taxon>
        <taxon>Pseudomonadota</taxon>
        <taxon>Betaproteobacteria</taxon>
        <taxon>Burkholderiales</taxon>
        <taxon>Alcaligenaceae</taxon>
        <taxon>Verticiella</taxon>
    </lineage>
</organism>
<keyword evidence="3" id="KW-1185">Reference proteome</keyword>
<name>A0A556AJJ9_9BURK</name>
<evidence type="ECO:0000313" key="2">
    <source>
        <dbReference type="EMBL" id="TSH93056.1"/>
    </source>
</evidence>
<dbReference type="OrthoDB" id="8854847at2"/>
<evidence type="ECO:0000259" key="1">
    <source>
        <dbReference type="Pfam" id="PF19802"/>
    </source>
</evidence>
<comment type="caution">
    <text evidence="2">The sequence shown here is derived from an EMBL/GenBank/DDBJ whole genome shotgun (WGS) entry which is preliminary data.</text>
</comment>
<protein>
    <recommendedName>
        <fullName evidence="1">DUF6285 domain-containing protein</fullName>
    </recommendedName>
</protein>
<dbReference type="AlphaFoldDB" id="A0A556AJJ9"/>
<dbReference type="InterPro" id="IPR046252">
    <property type="entry name" value="DUF6285"/>
</dbReference>
<sequence length="126" mass="13354">MSVSIPSTDALLAAVITYLEQDLLPGLEGYHRFQTRVAANALKIVLREQRLGTAHAEQDAAAVADVLGRSGAGVNGVSSEDMADALRDGKLALDAPGLAQCLREMLRRQLAVDSPAWVQGSGRRSD</sequence>
<proteinExistence type="predicted"/>
<dbReference type="Proteomes" id="UP000318405">
    <property type="component" value="Unassembled WGS sequence"/>
</dbReference>
<feature type="domain" description="DUF6285" evidence="1">
    <location>
        <begin position="25"/>
        <end position="117"/>
    </location>
</feature>
<dbReference type="EMBL" id="VLTJ01000029">
    <property type="protein sequence ID" value="TSH93056.1"/>
    <property type="molecule type" value="Genomic_DNA"/>
</dbReference>
<gene>
    <name evidence="2" type="ORF">FOZ76_16870</name>
</gene>
<reference evidence="2 3" key="1">
    <citation type="submission" date="2019-07" db="EMBL/GenBank/DDBJ databases">
        <title>Qingshengfaniella alkalisoli gen. nov., sp. nov., isolated from saline soil.</title>
        <authorList>
            <person name="Xu L."/>
            <person name="Huang X.-X."/>
            <person name="Sun J.-Q."/>
        </authorList>
    </citation>
    <scope>NUCLEOTIDE SEQUENCE [LARGE SCALE GENOMIC DNA]</scope>
    <source>
        <strain evidence="2 3">DSM 27279</strain>
    </source>
</reference>
<accession>A0A556AJJ9</accession>
<dbReference type="Pfam" id="PF19802">
    <property type="entry name" value="DUF6285"/>
    <property type="match status" value="1"/>
</dbReference>
<dbReference type="RefSeq" id="WP_143949423.1">
    <property type="nucleotide sequence ID" value="NZ_BAABMB010000001.1"/>
</dbReference>